<dbReference type="EMBL" id="JABBFZ010000027">
    <property type="protein sequence ID" value="NML34929.1"/>
    <property type="molecule type" value="Genomic_DNA"/>
</dbReference>
<dbReference type="Proteomes" id="UP000583127">
    <property type="component" value="Unassembled WGS sequence"/>
</dbReference>
<dbReference type="AlphaFoldDB" id="A0A7Y0A1V4"/>
<evidence type="ECO:0000313" key="1">
    <source>
        <dbReference type="EMBL" id="NML34929.1"/>
    </source>
</evidence>
<evidence type="ECO:0000313" key="2">
    <source>
        <dbReference type="Proteomes" id="UP000583127"/>
    </source>
</evidence>
<organism evidence="1 2">
    <name type="scientific">Paraburkholderia antibiotica</name>
    <dbReference type="NCBI Taxonomy" id="2728839"/>
    <lineage>
        <taxon>Bacteria</taxon>
        <taxon>Pseudomonadati</taxon>
        <taxon>Pseudomonadota</taxon>
        <taxon>Betaproteobacteria</taxon>
        <taxon>Burkholderiales</taxon>
        <taxon>Burkholderiaceae</taxon>
        <taxon>Paraburkholderia</taxon>
    </lineage>
</organism>
<name>A0A7Y0A1V4_9BURK</name>
<accession>A0A7Y0A1V4</accession>
<sequence>MSAANWVDHELRNWARWANSGPSPHPRLPGSFLGTWVISELHVDSAADDRPAPIHEENAMRVQRVFDVAIRIERKVLQAEYLSPWQYSRHSGGVAAAARKLELTTPAYETILASVKRRVERAFQ</sequence>
<keyword evidence="2" id="KW-1185">Reference proteome</keyword>
<protein>
    <submittedName>
        <fullName evidence="1">Uncharacterized protein</fullName>
    </submittedName>
</protein>
<comment type="caution">
    <text evidence="1">The sequence shown here is derived from an EMBL/GenBank/DDBJ whole genome shotgun (WGS) entry which is preliminary data.</text>
</comment>
<proteinExistence type="predicted"/>
<gene>
    <name evidence="1" type="ORF">HHL14_29410</name>
</gene>
<dbReference type="RefSeq" id="WP_169501116.1">
    <property type="nucleotide sequence ID" value="NZ_JABBFZ010000027.1"/>
</dbReference>
<reference evidence="1 2" key="1">
    <citation type="submission" date="2020-04" db="EMBL/GenBank/DDBJ databases">
        <title>Paraburkholderia sp. G-4-1-8 isolated from soil.</title>
        <authorList>
            <person name="Dahal R.H."/>
        </authorList>
    </citation>
    <scope>NUCLEOTIDE SEQUENCE [LARGE SCALE GENOMIC DNA]</scope>
    <source>
        <strain evidence="1 2">G-4-1-8</strain>
    </source>
</reference>